<evidence type="ECO:0000313" key="3">
    <source>
        <dbReference type="Proteomes" id="UP000243799"/>
    </source>
</evidence>
<proteinExistence type="predicted"/>
<sequence length="106" mass="11762">MHQTTDADRLRDALTDADFPASKDDLVRYAERAQADADTVRAIRSIPPVEYSSLSEVVRSVPLEEDRTEADRAAQRQSHTKPGVAEQEKDTPTNPIVEELGENRGS</sequence>
<evidence type="ECO:0008006" key="4">
    <source>
        <dbReference type="Google" id="ProtNLM"/>
    </source>
</evidence>
<dbReference type="EMBL" id="FOKG01000006">
    <property type="protein sequence ID" value="SFB19843.1"/>
    <property type="molecule type" value="Genomic_DNA"/>
</dbReference>
<gene>
    <name evidence="2" type="ORF">SAMN05216266_10664</name>
</gene>
<dbReference type="OrthoDB" id="5116616at2"/>
<name>A0A1I0Z6F0_9PSEU</name>
<reference evidence="3" key="1">
    <citation type="submission" date="2016-10" db="EMBL/GenBank/DDBJ databases">
        <authorList>
            <person name="Varghese N."/>
            <person name="Submissions S."/>
        </authorList>
    </citation>
    <scope>NUCLEOTIDE SEQUENCE [LARGE SCALE GENOMIC DNA]</scope>
    <source>
        <strain evidence="3">CGMCC 4.3568</strain>
    </source>
</reference>
<feature type="compositionally biased region" description="Basic and acidic residues" evidence="1">
    <location>
        <begin position="62"/>
        <end position="74"/>
    </location>
</feature>
<evidence type="ECO:0000313" key="2">
    <source>
        <dbReference type="EMBL" id="SFB19843.1"/>
    </source>
</evidence>
<feature type="region of interest" description="Disordered" evidence="1">
    <location>
        <begin position="62"/>
        <end position="106"/>
    </location>
</feature>
<dbReference type="Proteomes" id="UP000243799">
    <property type="component" value="Unassembled WGS sequence"/>
</dbReference>
<dbReference type="InterPro" id="IPR021527">
    <property type="entry name" value="DUF2795"/>
</dbReference>
<keyword evidence="3" id="KW-1185">Reference proteome</keyword>
<dbReference type="STRING" id="490629.SAMN05216266_10664"/>
<dbReference type="AlphaFoldDB" id="A0A1I0Z6F0"/>
<protein>
    <recommendedName>
        <fullName evidence="4">DUF2795 domain-containing protein</fullName>
    </recommendedName>
</protein>
<accession>A0A1I0Z6F0</accession>
<dbReference type="Pfam" id="PF11387">
    <property type="entry name" value="DUF2795"/>
    <property type="match status" value="1"/>
</dbReference>
<dbReference type="RefSeq" id="WP_091672825.1">
    <property type="nucleotide sequence ID" value="NZ_FOKG01000006.1"/>
</dbReference>
<organism evidence="2 3">
    <name type="scientific">Amycolatopsis marina</name>
    <dbReference type="NCBI Taxonomy" id="490629"/>
    <lineage>
        <taxon>Bacteria</taxon>
        <taxon>Bacillati</taxon>
        <taxon>Actinomycetota</taxon>
        <taxon>Actinomycetes</taxon>
        <taxon>Pseudonocardiales</taxon>
        <taxon>Pseudonocardiaceae</taxon>
        <taxon>Amycolatopsis</taxon>
    </lineage>
</organism>
<evidence type="ECO:0000256" key="1">
    <source>
        <dbReference type="SAM" id="MobiDB-lite"/>
    </source>
</evidence>